<reference evidence="4" key="2">
    <citation type="submission" date="2021-04" db="EMBL/GenBank/DDBJ databases">
        <authorList>
            <person name="Gilroy R."/>
        </authorList>
    </citation>
    <scope>NUCLEOTIDE SEQUENCE</scope>
    <source>
        <strain evidence="4">F6-6636</strain>
    </source>
</reference>
<dbReference type="PANTHER" id="PTHR12526:SF629">
    <property type="entry name" value="TEICHURONIC ACID BIOSYNTHESIS GLYCOSYLTRANSFERASE TUAH-RELATED"/>
    <property type="match status" value="1"/>
</dbReference>
<sequence>MYYFLNTIVNEDKSGIEHAEMKRIAMFKEHHVPAKIVTRDFSLTFHDVIHRVGLADSDVINLFDFFGESSDFKAQACTINDLPISDNLELLVNDQDPHGYMVRNAQRIIQRIGMRAPDYQQIEVIRTYDALGHLAKAEWYDSRGFRALEQFFDADGNLLSEQVYNPQGKLYYQTFHQRSPFSNQKIVNTLYRLIDWHGHDYSFNGQKELTRFFYDELNKQSSHNVFIVDRTMELAWSALHMQTPALKYMHLHSAHLNNHDDILHSTLNFNYEYALNNLNKWDGVIIPTARQATDFKQRYGNDVPVYVIPVGVVADQQIAKPRVAWKQRTKDEVIMVARLSPEKQQDQLIKAFKKVVTKLPDARLYFWGYANEHEDKRLQKLVADEQMEKYVFFKNYTRDIGNVYDHAQLSVLPSRTEGFSLALLESQAHGVPMIAYDVPYGPQEIIHNDEDGYLIQPNDVDALAQKIIELLSNPNKAATFSNNAYENAKHFSATNVWQDWLRLMHDAQDKVTE</sequence>
<dbReference type="PANTHER" id="PTHR12526">
    <property type="entry name" value="GLYCOSYLTRANSFERASE"/>
    <property type="match status" value="1"/>
</dbReference>
<dbReference type="EMBL" id="JAHLFS010000038">
    <property type="protein sequence ID" value="MBU3851620.1"/>
    <property type="molecule type" value="Genomic_DNA"/>
</dbReference>
<dbReference type="AlphaFoldDB" id="A0A948TIY8"/>
<accession>A0A948TIY8</accession>
<evidence type="ECO:0000313" key="4">
    <source>
        <dbReference type="EMBL" id="MBU3851620.1"/>
    </source>
</evidence>
<proteinExistence type="predicted"/>
<dbReference type="Proteomes" id="UP000777303">
    <property type="component" value="Unassembled WGS sequence"/>
</dbReference>
<evidence type="ECO:0000256" key="2">
    <source>
        <dbReference type="ARBA" id="ARBA00022679"/>
    </source>
</evidence>
<keyword evidence="2 4" id="KW-0808">Transferase</keyword>
<protein>
    <submittedName>
        <fullName evidence="4">Glycosyltransferase</fullName>
        <ecNumber evidence="4">2.4.-.-</ecNumber>
    </submittedName>
</protein>
<comment type="caution">
    <text evidence="4">The sequence shown here is derived from an EMBL/GenBank/DDBJ whole genome shotgun (WGS) entry which is preliminary data.</text>
</comment>
<dbReference type="GO" id="GO:0016757">
    <property type="term" value="F:glycosyltransferase activity"/>
    <property type="evidence" value="ECO:0007669"/>
    <property type="project" value="UniProtKB-KW"/>
</dbReference>
<reference evidence="4" key="1">
    <citation type="journal article" date="2021" name="PeerJ">
        <title>Extensive microbial diversity within the chicken gut microbiome revealed by metagenomics and culture.</title>
        <authorList>
            <person name="Gilroy R."/>
            <person name="Ravi A."/>
            <person name="Getino M."/>
            <person name="Pursley I."/>
            <person name="Horton D.L."/>
            <person name="Alikhan N.F."/>
            <person name="Baker D."/>
            <person name="Gharbi K."/>
            <person name="Hall N."/>
            <person name="Watson M."/>
            <person name="Adriaenssens E.M."/>
            <person name="Foster-Nyarko E."/>
            <person name="Jarju S."/>
            <person name="Secka A."/>
            <person name="Antonio M."/>
            <person name="Oren A."/>
            <person name="Chaudhuri R.R."/>
            <person name="La Ragione R."/>
            <person name="Hildebrand F."/>
            <person name="Pallen M.J."/>
        </authorList>
    </citation>
    <scope>NUCLEOTIDE SEQUENCE</scope>
    <source>
        <strain evidence="4">F6-6636</strain>
    </source>
</reference>
<organism evidence="4 5">
    <name type="scientific">Candidatus Paralactobacillus gallistercoris</name>
    <dbReference type="NCBI Taxonomy" id="2838724"/>
    <lineage>
        <taxon>Bacteria</taxon>
        <taxon>Bacillati</taxon>
        <taxon>Bacillota</taxon>
        <taxon>Bacilli</taxon>
        <taxon>Lactobacillales</taxon>
        <taxon>Lactobacillaceae</taxon>
        <taxon>Lactobacillus</taxon>
    </lineage>
</organism>
<name>A0A948TIY8_9LACO</name>
<dbReference type="Gene3D" id="3.40.50.2000">
    <property type="entry name" value="Glycogen Phosphorylase B"/>
    <property type="match status" value="3"/>
</dbReference>
<feature type="domain" description="Glycosyl transferase family 1" evidence="3">
    <location>
        <begin position="327"/>
        <end position="486"/>
    </location>
</feature>
<evidence type="ECO:0000313" key="5">
    <source>
        <dbReference type="Proteomes" id="UP000777303"/>
    </source>
</evidence>
<dbReference type="InterPro" id="IPR001296">
    <property type="entry name" value="Glyco_trans_1"/>
</dbReference>
<dbReference type="EC" id="2.4.-.-" evidence="4"/>
<evidence type="ECO:0000256" key="1">
    <source>
        <dbReference type="ARBA" id="ARBA00022676"/>
    </source>
</evidence>
<dbReference type="Pfam" id="PF00534">
    <property type="entry name" value="Glycos_transf_1"/>
    <property type="match status" value="1"/>
</dbReference>
<gene>
    <name evidence="4" type="ORF">H9901_02865</name>
</gene>
<dbReference type="SUPFAM" id="SSF53756">
    <property type="entry name" value="UDP-Glycosyltransferase/glycogen phosphorylase"/>
    <property type="match status" value="1"/>
</dbReference>
<dbReference type="CDD" id="cd04949">
    <property type="entry name" value="GT4_GtfA-like"/>
    <property type="match status" value="1"/>
</dbReference>
<keyword evidence="1 4" id="KW-0328">Glycosyltransferase</keyword>
<evidence type="ECO:0000259" key="3">
    <source>
        <dbReference type="Pfam" id="PF00534"/>
    </source>
</evidence>